<reference evidence="1" key="1">
    <citation type="submission" date="2022-03" db="EMBL/GenBank/DDBJ databases">
        <title>Genomic analyses of argali, domestic sheep and their hybrids provide insights into chromosomal evolution, heterosis and genetic basis of agronomic traits.</title>
        <authorList>
            <person name="Li M."/>
        </authorList>
    </citation>
    <scope>NUCLEOTIDE SEQUENCE</scope>
    <source>
        <strain evidence="1">F1 hybrid</strain>
    </source>
</reference>
<accession>A0ACB9V576</accession>
<proteinExistence type="predicted"/>
<protein>
    <submittedName>
        <fullName evidence="1">Uncharacterized protein</fullName>
    </submittedName>
</protein>
<dbReference type="EMBL" id="CM043031">
    <property type="protein sequence ID" value="KAI4584601.1"/>
    <property type="molecule type" value="Genomic_DNA"/>
</dbReference>
<name>A0ACB9V576_9CETA</name>
<gene>
    <name evidence="1" type="ORF">MJG53_007880</name>
</gene>
<keyword evidence="2" id="KW-1185">Reference proteome</keyword>
<organism evidence="1 2">
    <name type="scientific">Ovis ammon polii x Ovis aries</name>
    <dbReference type="NCBI Taxonomy" id="2918886"/>
    <lineage>
        <taxon>Eukaryota</taxon>
        <taxon>Metazoa</taxon>
        <taxon>Chordata</taxon>
        <taxon>Craniata</taxon>
        <taxon>Vertebrata</taxon>
        <taxon>Euteleostomi</taxon>
        <taxon>Mammalia</taxon>
        <taxon>Eutheria</taxon>
        <taxon>Laurasiatheria</taxon>
        <taxon>Artiodactyla</taxon>
        <taxon>Ruminantia</taxon>
        <taxon>Pecora</taxon>
        <taxon>Bovidae</taxon>
        <taxon>Caprinae</taxon>
        <taxon>Ovis</taxon>
    </lineage>
</organism>
<comment type="caution">
    <text evidence="1">The sequence shown here is derived from an EMBL/GenBank/DDBJ whole genome shotgun (WGS) entry which is preliminary data.</text>
</comment>
<evidence type="ECO:0000313" key="2">
    <source>
        <dbReference type="Proteomes" id="UP001057279"/>
    </source>
</evidence>
<dbReference type="Proteomes" id="UP001057279">
    <property type="component" value="Linkage Group LG06"/>
</dbReference>
<sequence length="865" mass="95969">MAGFRSLLVLLLVFPSGCVGFRSPLSVFKRFKETTRSFSNECLGTTRPVIPIDSSDFALDIRMPGVTPKQSDTYFCMSVRLPTDEEAFVIDFKPRASMDTVHHMLLFGCNMPASTGNYWFCDEGTCTDKANILYAWARNAPPTRLPKGVGFRVGGETGSKYFVLQVHYGDISAFRDNHKDCSGVSLHLTRLPQPLIAGMYLMMSVDTVIPPGGKVVNSDISCHYKKYPMHVFAYRVHTHHLGKVVSGYRVRNGQWTLIGRQSPQLPQAFYPVEHPVDVSFGDILAARCVFTGEGRTEVTHIGGTSSDEMCNLYIMYYMEAKHAVSFMTCTQNVAPDIFRTIPAEANIPIPVKSDMVMMHGHHKETENKDKTSLLQQPKQEEGGVLEQDFHVEEALDWPGVYLLPGQVSGVAVDPQNNLVIFHRGDHVWDGNSFDSKFVYQQRGLGPIEEDTILVIDPNNAAVLQSSGKNLFYLPHGLSIDKDGNYWVTDVALHQVFKLDPKSQEGPLLTLGRSMQPGSDQNHFCQPTDVAVDPDTGTIYVSDGYCNSRLVQFSPSGKFITQWGEASLESSPKPGQFRVPHSLALVPPLGQLCVADRENGRIQCFKTDTKEFVREIKHPSFGRNVFAISYIPGLLFAVNGKPYFDDQEPVQGFVMNFSSGEIIDVFKPVRKHFDMPHDIAASEDGTVYVGDAHTNTVWKFTSTEKMEHRSVKKAGIEVQEIRESEAVVETKMENKPASSELQKIQEKQKLVKEPGSGVPAVLITTLLVIPVVVLLAIALFIRWKKSRAFGDSERKLEASSGRVLGRLRGKGGGGLNLGNFFASRKGYSRKGFDRLSTEGSDQEKDEDASESEEEYSAPPPAPTPSS</sequence>
<evidence type="ECO:0000313" key="1">
    <source>
        <dbReference type="EMBL" id="KAI4584601.1"/>
    </source>
</evidence>